<proteinExistence type="predicted"/>
<dbReference type="PANTHER" id="PTHR43270:SF12">
    <property type="entry name" value="SUCCINYL-DIAMINOPIMELATE DESUCCINYLASE"/>
    <property type="match status" value="1"/>
</dbReference>
<dbReference type="GO" id="GO:0006508">
    <property type="term" value="P:proteolysis"/>
    <property type="evidence" value="ECO:0007669"/>
    <property type="project" value="UniProtKB-KW"/>
</dbReference>
<dbReference type="RefSeq" id="WP_350348320.1">
    <property type="nucleotide sequence ID" value="NZ_CP158374.1"/>
</dbReference>
<dbReference type="InterPro" id="IPR002933">
    <property type="entry name" value="Peptidase_M20"/>
</dbReference>
<dbReference type="GO" id="GO:0046872">
    <property type="term" value="F:metal ion binding"/>
    <property type="evidence" value="ECO:0007669"/>
    <property type="project" value="UniProtKB-KW"/>
</dbReference>
<keyword evidence="2" id="KW-0479">Metal-binding</keyword>
<dbReference type="InterPro" id="IPR011650">
    <property type="entry name" value="Peptidase_M20_dimer"/>
</dbReference>
<evidence type="ECO:0000256" key="1">
    <source>
        <dbReference type="ARBA" id="ARBA00022670"/>
    </source>
</evidence>
<dbReference type="GO" id="GO:0008233">
    <property type="term" value="F:peptidase activity"/>
    <property type="evidence" value="ECO:0007669"/>
    <property type="project" value="UniProtKB-KW"/>
</dbReference>
<dbReference type="PANTHER" id="PTHR43270">
    <property type="entry name" value="BETA-ALA-HIS DIPEPTIDASE"/>
    <property type="match status" value="1"/>
</dbReference>
<keyword evidence="3" id="KW-0378">Hydrolase</keyword>
<evidence type="ECO:0000313" key="6">
    <source>
        <dbReference type="EMBL" id="XBX82299.1"/>
    </source>
</evidence>
<dbReference type="Pfam" id="PF01546">
    <property type="entry name" value="Peptidase_M20"/>
    <property type="match status" value="1"/>
</dbReference>
<dbReference type="NCBIfam" id="NF005914">
    <property type="entry name" value="PRK07907.1"/>
    <property type="match status" value="1"/>
</dbReference>
<dbReference type="EMBL" id="CP158374">
    <property type="protein sequence ID" value="XBX82299.1"/>
    <property type="molecule type" value="Genomic_DNA"/>
</dbReference>
<evidence type="ECO:0000256" key="4">
    <source>
        <dbReference type="SAM" id="MobiDB-lite"/>
    </source>
</evidence>
<feature type="region of interest" description="Disordered" evidence="4">
    <location>
        <begin position="101"/>
        <end position="120"/>
    </location>
</feature>
<dbReference type="AlphaFoldDB" id="A0AAU7WA25"/>
<organism evidence="6">
    <name type="scientific">Agromyces sp. G08B096</name>
    <dbReference type="NCBI Taxonomy" id="3156399"/>
    <lineage>
        <taxon>Bacteria</taxon>
        <taxon>Bacillati</taxon>
        <taxon>Actinomycetota</taxon>
        <taxon>Actinomycetes</taxon>
        <taxon>Micrococcales</taxon>
        <taxon>Microbacteriaceae</taxon>
        <taxon>Agromyces</taxon>
    </lineage>
</organism>
<evidence type="ECO:0000256" key="3">
    <source>
        <dbReference type="ARBA" id="ARBA00022801"/>
    </source>
</evidence>
<accession>A0AAU7WA25</accession>
<name>A0AAU7WA25_9MICO</name>
<evidence type="ECO:0000256" key="2">
    <source>
        <dbReference type="ARBA" id="ARBA00022723"/>
    </source>
</evidence>
<sequence length="455" mass="48181">MTDVQPDTAGTRAQAGDLMPEVLERLDGLVRIPSVAFPGFDPEPVHRMGREVVALFEAAGATGVELLDVPDGYPCVYADLPGPHGSPTVLLYAHYDVQPAPESQGWTSPPFEPTTKDDGRIYGRGAADDKSGLVIHYGTLKLLGPDRPCRVKLLVEGEEETISHLEAFVEANPERFAADAYVIADIGPQEVGKPGLTTALRGDVACTITVRSLAAPVHSGLFGGAAPDAMTAMIRILDTLHDEHGDTVVPGVDSGTWDGAEMDEQVYRDGSSILPGVEFLGTGSLSDRLWAKPSVTVLGMDVPTTAEASNVLLPEVTAKLSLRIAPGSDGEQQLEALMTHLRSQRPWNVEVDVERVKVGHAFAVDASHPAIVAAEEAMREVYGSEVERIGSGASIPLVASLQKVSPGAAIVLWGAEDTAKARIHASDESVDPEEIERMIAAQTVFIRKLAAASAG</sequence>
<dbReference type="SUPFAM" id="SSF53187">
    <property type="entry name" value="Zn-dependent exopeptidases"/>
    <property type="match status" value="1"/>
</dbReference>
<gene>
    <name evidence="6" type="ORF">ABIQ69_17060</name>
</gene>
<dbReference type="Gene3D" id="3.30.70.360">
    <property type="match status" value="1"/>
</dbReference>
<keyword evidence="1" id="KW-0645">Protease</keyword>
<protein>
    <submittedName>
        <fullName evidence="6">M20/M25/M40 family metallo-hydrolase</fullName>
    </submittedName>
</protein>
<dbReference type="Gene3D" id="3.40.630.10">
    <property type="entry name" value="Zn peptidases"/>
    <property type="match status" value="1"/>
</dbReference>
<dbReference type="InterPro" id="IPR051458">
    <property type="entry name" value="Cyt/Met_Dipeptidase"/>
</dbReference>
<dbReference type="Pfam" id="PF07687">
    <property type="entry name" value="M20_dimer"/>
    <property type="match status" value="1"/>
</dbReference>
<evidence type="ECO:0000259" key="5">
    <source>
        <dbReference type="Pfam" id="PF07687"/>
    </source>
</evidence>
<reference evidence="6" key="1">
    <citation type="submission" date="2024-05" db="EMBL/GenBank/DDBJ databases">
        <authorList>
            <person name="Yu L."/>
        </authorList>
    </citation>
    <scope>NUCLEOTIDE SEQUENCE</scope>
    <source>
        <strain evidence="6">G08B096</strain>
    </source>
</reference>
<feature type="domain" description="Peptidase M20 dimerisation" evidence="5">
    <location>
        <begin position="205"/>
        <end position="346"/>
    </location>
</feature>